<name>A0ABC8QNU4_9AQUA</name>
<dbReference type="SUPFAM" id="SSF52058">
    <property type="entry name" value="L domain-like"/>
    <property type="match status" value="1"/>
</dbReference>
<feature type="chain" id="PRO_5044758356" description="Disease resistance protein" evidence="1">
    <location>
        <begin position="25"/>
        <end position="200"/>
    </location>
</feature>
<organism evidence="2 3">
    <name type="scientific">Ilex paraguariensis</name>
    <name type="common">yerba mate</name>
    <dbReference type="NCBI Taxonomy" id="185542"/>
    <lineage>
        <taxon>Eukaryota</taxon>
        <taxon>Viridiplantae</taxon>
        <taxon>Streptophyta</taxon>
        <taxon>Embryophyta</taxon>
        <taxon>Tracheophyta</taxon>
        <taxon>Spermatophyta</taxon>
        <taxon>Magnoliopsida</taxon>
        <taxon>eudicotyledons</taxon>
        <taxon>Gunneridae</taxon>
        <taxon>Pentapetalae</taxon>
        <taxon>asterids</taxon>
        <taxon>campanulids</taxon>
        <taxon>Aquifoliales</taxon>
        <taxon>Aquifoliaceae</taxon>
        <taxon>Ilex</taxon>
    </lineage>
</organism>
<accession>A0ABC8QNU4</accession>
<dbReference type="PANTHER" id="PTHR15140">
    <property type="entry name" value="TUBULIN-SPECIFIC CHAPERONE E"/>
    <property type="match status" value="1"/>
</dbReference>
<protein>
    <recommendedName>
        <fullName evidence="4">Disease resistance protein</fullName>
    </recommendedName>
</protein>
<dbReference type="PANTHER" id="PTHR15140:SF37">
    <property type="entry name" value="UBIQUITIN-LIKE DOMAIN-CONTAINING PROTEIN"/>
    <property type="match status" value="1"/>
</dbReference>
<proteinExistence type="predicted"/>
<comment type="caution">
    <text evidence="2">The sequence shown here is derived from an EMBL/GenBank/DDBJ whole genome shotgun (WGS) entry which is preliminary data.</text>
</comment>
<evidence type="ECO:0000256" key="1">
    <source>
        <dbReference type="SAM" id="SignalP"/>
    </source>
</evidence>
<reference evidence="2 3" key="1">
    <citation type="submission" date="2024-02" db="EMBL/GenBank/DDBJ databases">
        <authorList>
            <person name="Vignale AGUSTIN F."/>
            <person name="Sosa J E."/>
            <person name="Modenutti C."/>
        </authorList>
    </citation>
    <scope>NUCLEOTIDE SEQUENCE [LARGE SCALE GENOMIC DNA]</scope>
</reference>
<evidence type="ECO:0000313" key="2">
    <source>
        <dbReference type="EMBL" id="CAK9134213.1"/>
    </source>
</evidence>
<dbReference type="InterPro" id="IPR032675">
    <property type="entry name" value="LRR_dom_sf"/>
</dbReference>
<gene>
    <name evidence="2" type="ORF">ILEXP_LOCUS1147</name>
</gene>
<dbReference type="Gene3D" id="3.80.10.10">
    <property type="entry name" value="Ribonuclease Inhibitor"/>
    <property type="match status" value="1"/>
</dbReference>
<keyword evidence="1" id="KW-0732">Signal</keyword>
<dbReference type="AlphaFoldDB" id="A0ABC8QNU4"/>
<dbReference type="Proteomes" id="UP001642360">
    <property type="component" value="Unassembled WGS sequence"/>
</dbReference>
<feature type="signal peptide" evidence="1">
    <location>
        <begin position="1"/>
        <end position="24"/>
    </location>
</feature>
<sequence>MVKHCGGLPLAVVVLGGLLATKEALNELTLLTQLLGCPELHKLLIKGTIGKLPEHTHLSSSVTQLSLYRSELEEDPMATLEKLPNFNLLELVTDIFAGEEIVCSAKGFPQLKRLVLINLSNLQKWRMDKGAMPNLSTLTIFSCARLQRLPEGLKFVTNLQVLTIGNMPNEFTEKIRIVDGKEGEDFDRLPTHPFHHLLVK</sequence>
<keyword evidence="3" id="KW-1185">Reference proteome</keyword>
<evidence type="ECO:0008006" key="4">
    <source>
        <dbReference type="Google" id="ProtNLM"/>
    </source>
</evidence>
<evidence type="ECO:0000313" key="3">
    <source>
        <dbReference type="Proteomes" id="UP001642360"/>
    </source>
</evidence>
<dbReference type="EMBL" id="CAUOFW020000348">
    <property type="protein sequence ID" value="CAK9134213.1"/>
    <property type="molecule type" value="Genomic_DNA"/>
</dbReference>